<comment type="caution">
    <text evidence="1">The sequence shown here is derived from an EMBL/GenBank/DDBJ whole genome shotgun (WGS) entry which is preliminary data.</text>
</comment>
<dbReference type="Proteomes" id="UP000789524">
    <property type="component" value="Unassembled WGS sequence"/>
</dbReference>
<dbReference type="EMBL" id="CAKASE010000082">
    <property type="protein sequence ID" value="CAG9584674.1"/>
    <property type="molecule type" value="Genomic_DNA"/>
</dbReference>
<dbReference type="OrthoDB" id="6768668at2759"/>
<proteinExistence type="predicted"/>
<keyword evidence="2" id="KW-1185">Reference proteome</keyword>
<evidence type="ECO:0000313" key="1">
    <source>
        <dbReference type="EMBL" id="CAG9584674.1"/>
    </source>
</evidence>
<reference evidence="1" key="1">
    <citation type="submission" date="2021-09" db="EMBL/GenBank/DDBJ databases">
        <authorList>
            <person name="Martin H S."/>
        </authorList>
    </citation>
    <scope>NUCLEOTIDE SEQUENCE</scope>
</reference>
<protein>
    <submittedName>
        <fullName evidence="1">(African queen) hypothetical protein</fullName>
    </submittedName>
</protein>
<evidence type="ECO:0000313" key="2">
    <source>
        <dbReference type="Proteomes" id="UP000789524"/>
    </source>
</evidence>
<name>A0A8J2R4G1_9NEOP</name>
<organism evidence="1 2">
    <name type="scientific">Danaus chrysippus</name>
    <name type="common">African queen</name>
    <dbReference type="NCBI Taxonomy" id="151541"/>
    <lineage>
        <taxon>Eukaryota</taxon>
        <taxon>Metazoa</taxon>
        <taxon>Ecdysozoa</taxon>
        <taxon>Arthropoda</taxon>
        <taxon>Hexapoda</taxon>
        <taxon>Insecta</taxon>
        <taxon>Pterygota</taxon>
        <taxon>Neoptera</taxon>
        <taxon>Endopterygota</taxon>
        <taxon>Lepidoptera</taxon>
        <taxon>Glossata</taxon>
        <taxon>Ditrysia</taxon>
        <taxon>Papilionoidea</taxon>
        <taxon>Nymphalidae</taxon>
        <taxon>Danainae</taxon>
        <taxon>Danaini</taxon>
        <taxon>Danaina</taxon>
        <taxon>Danaus</taxon>
        <taxon>Anosia</taxon>
    </lineage>
</organism>
<accession>A0A8J2R4G1</accession>
<dbReference type="AlphaFoldDB" id="A0A8J2R4G1"/>
<sequence>MEHPTLLPRDEQYPLLKVDGGAGDSITRTQPTTSVVSSRWNVTCANGTKQSWCSRWPGRICICLLDDYRSGGNLLLGILRLDNECLPKTAGCYCKM</sequence>
<gene>
    <name evidence="1" type="ORF">DCHRY22_LOCUS15225</name>
</gene>